<dbReference type="Gene3D" id="1.20.1280.50">
    <property type="match status" value="1"/>
</dbReference>
<evidence type="ECO:0000313" key="3">
    <source>
        <dbReference type="Proteomes" id="UP000257109"/>
    </source>
</evidence>
<dbReference type="InterPro" id="IPR001810">
    <property type="entry name" value="F-box_dom"/>
</dbReference>
<sequence length="551" mass="63812">MPSRVFALCSFSSFLFPKSQMAKRYRSKDQEFASTKTESEQVDRISSLPDDIIFHILSFLPTIEAVTTSVLSIRWRLLWTSIFTFDFEDNWPCFPETSFSFVIHNILAQRRTCIKRLRISNYNKFFNLNLINTLISIAVTQNLEEMDLFCYYFLEATLPSTLFTCKTISVMKLSLSLTINLNHISSFHLPSLKVLHLYLLYLVDDESMMRLFSGCPVLEELFYEVVKSNNSTSFKICMPSLKKLHIKCHDKIVQIVTPSIEYLQVQETKVCDSLIGNLPNLVQAHVDIYFDQHEIEYVSKFFNGIRQTKFLWLSNYTTKVLADAGFEFPEFYNLVHLKLCLSTTDSYFLTQLLLAKCPRLEILDIDKVCEESERRWTQPTKPVPSCVISHLIVFKFREYSGSKDELKLIKYILKNAKVLKTVTIQMANWLKPKKASRDMSKLHALLSASKYCHLTNYQILSGLGPLNIQFKSHFTYSSFFTEGVTSLSTYLADDESLMRLEYGGSQHELELTKYIRNNAKVLKTVTIHMAKWLKTIQTVGDNRKDHCVVAI</sequence>
<dbReference type="OrthoDB" id="594804at2759"/>
<evidence type="ECO:0000259" key="1">
    <source>
        <dbReference type="PROSITE" id="PS50181"/>
    </source>
</evidence>
<dbReference type="EMBL" id="QJKJ01014732">
    <property type="protein sequence ID" value="RDX63751.1"/>
    <property type="molecule type" value="Genomic_DNA"/>
</dbReference>
<dbReference type="Proteomes" id="UP000257109">
    <property type="component" value="Unassembled WGS sequence"/>
</dbReference>
<dbReference type="InterPro" id="IPR036047">
    <property type="entry name" value="F-box-like_dom_sf"/>
</dbReference>
<reference evidence="2" key="1">
    <citation type="submission" date="2018-05" db="EMBL/GenBank/DDBJ databases">
        <title>Draft genome of Mucuna pruriens seed.</title>
        <authorList>
            <person name="Nnadi N.E."/>
            <person name="Vos R."/>
            <person name="Hasami M.H."/>
            <person name="Devisetty U.K."/>
            <person name="Aguiy J.C."/>
        </authorList>
    </citation>
    <scope>NUCLEOTIDE SEQUENCE [LARGE SCALE GENOMIC DNA]</scope>
    <source>
        <strain evidence="2">JCA_2017</strain>
    </source>
</reference>
<protein>
    <submittedName>
        <fullName evidence="2">FBD-associated F-box protein</fullName>
    </submittedName>
</protein>
<dbReference type="CDD" id="cd22160">
    <property type="entry name" value="F-box_AtFBL13-like"/>
    <property type="match status" value="1"/>
</dbReference>
<accession>A0A371ECJ2</accession>
<keyword evidence="3" id="KW-1185">Reference proteome</keyword>
<dbReference type="Gene3D" id="3.80.10.10">
    <property type="entry name" value="Ribonuclease Inhibitor"/>
    <property type="match status" value="1"/>
</dbReference>
<organism evidence="2 3">
    <name type="scientific">Mucuna pruriens</name>
    <name type="common">Velvet bean</name>
    <name type="synonym">Dolichos pruriens</name>
    <dbReference type="NCBI Taxonomy" id="157652"/>
    <lineage>
        <taxon>Eukaryota</taxon>
        <taxon>Viridiplantae</taxon>
        <taxon>Streptophyta</taxon>
        <taxon>Embryophyta</taxon>
        <taxon>Tracheophyta</taxon>
        <taxon>Spermatophyta</taxon>
        <taxon>Magnoliopsida</taxon>
        <taxon>eudicotyledons</taxon>
        <taxon>Gunneridae</taxon>
        <taxon>Pentapetalae</taxon>
        <taxon>rosids</taxon>
        <taxon>fabids</taxon>
        <taxon>Fabales</taxon>
        <taxon>Fabaceae</taxon>
        <taxon>Papilionoideae</taxon>
        <taxon>50 kb inversion clade</taxon>
        <taxon>NPAAA clade</taxon>
        <taxon>indigoferoid/millettioid clade</taxon>
        <taxon>Phaseoleae</taxon>
        <taxon>Mucuna</taxon>
    </lineage>
</organism>
<dbReference type="InterPro" id="IPR055411">
    <property type="entry name" value="LRR_FXL15/At3g58940/PEG3-like"/>
</dbReference>
<dbReference type="STRING" id="157652.A0A371ECJ2"/>
<dbReference type="PROSITE" id="PS50181">
    <property type="entry name" value="FBOX"/>
    <property type="match status" value="1"/>
</dbReference>
<dbReference type="InterPro" id="IPR050232">
    <property type="entry name" value="FBL13/AtMIF1-like"/>
</dbReference>
<dbReference type="InterPro" id="IPR053781">
    <property type="entry name" value="F-box_AtFBL13-like"/>
</dbReference>
<dbReference type="SMART" id="SM00579">
    <property type="entry name" value="FBD"/>
    <property type="match status" value="1"/>
</dbReference>
<dbReference type="SMART" id="SM00256">
    <property type="entry name" value="FBOX"/>
    <property type="match status" value="1"/>
</dbReference>
<evidence type="ECO:0000313" key="2">
    <source>
        <dbReference type="EMBL" id="RDX63751.1"/>
    </source>
</evidence>
<name>A0A371ECJ2_MUCPR</name>
<dbReference type="Pfam" id="PF00646">
    <property type="entry name" value="F-box"/>
    <property type="match status" value="1"/>
</dbReference>
<dbReference type="InterPro" id="IPR006566">
    <property type="entry name" value="FBD"/>
</dbReference>
<dbReference type="Pfam" id="PF24758">
    <property type="entry name" value="LRR_At5g56370"/>
    <property type="match status" value="1"/>
</dbReference>
<gene>
    <name evidence="2" type="ORF">CR513_57783</name>
</gene>
<dbReference type="InterPro" id="IPR032675">
    <property type="entry name" value="LRR_dom_sf"/>
</dbReference>
<dbReference type="Pfam" id="PF08387">
    <property type="entry name" value="FBD"/>
    <property type="match status" value="2"/>
</dbReference>
<dbReference type="AlphaFoldDB" id="A0A371ECJ2"/>
<dbReference type="SUPFAM" id="SSF81383">
    <property type="entry name" value="F-box domain"/>
    <property type="match status" value="1"/>
</dbReference>
<proteinExistence type="predicted"/>
<feature type="non-terminal residue" evidence="2">
    <location>
        <position position="1"/>
    </location>
</feature>
<dbReference type="PANTHER" id="PTHR31900:SF34">
    <property type="entry name" value="EMB|CAB62440.1-RELATED"/>
    <property type="match status" value="1"/>
</dbReference>
<dbReference type="SUPFAM" id="SSF52047">
    <property type="entry name" value="RNI-like"/>
    <property type="match status" value="1"/>
</dbReference>
<comment type="caution">
    <text evidence="2">The sequence shown here is derived from an EMBL/GenBank/DDBJ whole genome shotgun (WGS) entry which is preliminary data.</text>
</comment>
<dbReference type="PANTHER" id="PTHR31900">
    <property type="entry name" value="F-BOX/RNI SUPERFAMILY PROTEIN-RELATED"/>
    <property type="match status" value="1"/>
</dbReference>
<feature type="domain" description="F-box" evidence="1">
    <location>
        <begin position="42"/>
        <end position="90"/>
    </location>
</feature>